<protein>
    <submittedName>
        <fullName evidence="1">Uncharacterized protein</fullName>
    </submittedName>
</protein>
<sequence length="84" mass="8840">MSETLITGQTSEDLLADFETLLNSGSIDFGEDHQIVIITSPSNEGLHPAAAPTSTGEILLFATPQGPADVGVQDKRRPVLGRPP</sequence>
<dbReference type="EMBL" id="JAHRIN010033892">
    <property type="protein sequence ID" value="MEQ2202722.1"/>
    <property type="molecule type" value="Genomic_DNA"/>
</dbReference>
<gene>
    <name evidence="1" type="ORF">XENOCAPTIV_013637</name>
</gene>
<keyword evidence="2" id="KW-1185">Reference proteome</keyword>
<proteinExistence type="predicted"/>
<dbReference type="Proteomes" id="UP001434883">
    <property type="component" value="Unassembled WGS sequence"/>
</dbReference>
<name>A0ABV0R4S8_9TELE</name>
<feature type="non-terminal residue" evidence="1">
    <location>
        <position position="84"/>
    </location>
</feature>
<comment type="caution">
    <text evidence="1">The sequence shown here is derived from an EMBL/GenBank/DDBJ whole genome shotgun (WGS) entry which is preliminary data.</text>
</comment>
<reference evidence="1 2" key="1">
    <citation type="submission" date="2021-06" db="EMBL/GenBank/DDBJ databases">
        <authorList>
            <person name="Palmer J.M."/>
        </authorList>
    </citation>
    <scope>NUCLEOTIDE SEQUENCE [LARGE SCALE GENOMIC DNA]</scope>
    <source>
        <strain evidence="1 2">XC_2019</strain>
        <tissue evidence="1">Muscle</tissue>
    </source>
</reference>
<organism evidence="1 2">
    <name type="scientific">Xenoophorus captivus</name>
    <dbReference type="NCBI Taxonomy" id="1517983"/>
    <lineage>
        <taxon>Eukaryota</taxon>
        <taxon>Metazoa</taxon>
        <taxon>Chordata</taxon>
        <taxon>Craniata</taxon>
        <taxon>Vertebrata</taxon>
        <taxon>Euteleostomi</taxon>
        <taxon>Actinopterygii</taxon>
        <taxon>Neopterygii</taxon>
        <taxon>Teleostei</taxon>
        <taxon>Neoteleostei</taxon>
        <taxon>Acanthomorphata</taxon>
        <taxon>Ovalentaria</taxon>
        <taxon>Atherinomorphae</taxon>
        <taxon>Cyprinodontiformes</taxon>
        <taxon>Goodeidae</taxon>
        <taxon>Xenoophorus</taxon>
    </lineage>
</organism>
<evidence type="ECO:0000313" key="2">
    <source>
        <dbReference type="Proteomes" id="UP001434883"/>
    </source>
</evidence>
<accession>A0ABV0R4S8</accession>
<evidence type="ECO:0000313" key="1">
    <source>
        <dbReference type="EMBL" id="MEQ2202722.1"/>
    </source>
</evidence>